<keyword evidence="2" id="KW-1185">Reference proteome</keyword>
<dbReference type="Proteomes" id="UP001291623">
    <property type="component" value="Unassembled WGS sequence"/>
</dbReference>
<organism evidence="1 2">
    <name type="scientific">Anisodus tanguticus</name>
    <dbReference type="NCBI Taxonomy" id="243964"/>
    <lineage>
        <taxon>Eukaryota</taxon>
        <taxon>Viridiplantae</taxon>
        <taxon>Streptophyta</taxon>
        <taxon>Embryophyta</taxon>
        <taxon>Tracheophyta</taxon>
        <taxon>Spermatophyta</taxon>
        <taxon>Magnoliopsida</taxon>
        <taxon>eudicotyledons</taxon>
        <taxon>Gunneridae</taxon>
        <taxon>Pentapetalae</taxon>
        <taxon>asterids</taxon>
        <taxon>lamiids</taxon>
        <taxon>Solanales</taxon>
        <taxon>Solanaceae</taxon>
        <taxon>Solanoideae</taxon>
        <taxon>Hyoscyameae</taxon>
        <taxon>Anisodus</taxon>
    </lineage>
</organism>
<dbReference type="AlphaFoldDB" id="A0AAE1VIR5"/>
<accession>A0AAE1VIR5</accession>
<name>A0AAE1VIR5_9SOLA</name>
<dbReference type="EMBL" id="JAVYJV010000008">
    <property type="protein sequence ID" value="KAK4365276.1"/>
    <property type="molecule type" value="Genomic_DNA"/>
</dbReference>
<proteinExistence type="predicted"/>
<reference evidence="1" key="1">
    <citation type="submission" date="2023-12" db="EMBL/GenBank/DDBJ databases">
        <title>Genome assembly of Anisodus tanguticus.</title>
        <authorList>
            <person name="Wang Y.-J."/>
        </authorList>
    </citation>
    <scope>NUCLEOTIDE SEQUENCE</scope>
    <source>
        <strain evidence="1">KB-2021</strain>
        <tissue evidence="1">Leaf</tissue>
    </source>
</reference>
<protein>
    <submittedName>
        <fullName evidence="1">Uncharacterized protein</fullName>
    </submittedName>
</protein>
<evidence type="ECO:0000313" key="2">
    <source>
        <dbReference type="Proteomes" id="UP001291623"/>
    </source>
</evidence>
<evidence type="ECO:0000313" key="1">
    <source>
        <dbReference type="EMBL" id="KAK4365276.1"/>
    </source>
</evidence>
<sequence length="65" mass="7419">METKSHLKDNFSFAIREGTINFDRSSKGIKVSSSRNTLLDMIISSSSFNIIVLKINSTLFSKWYL</sequence>
<comment type="caution">
    <text evidence="1">The sequence shown here is derived from an EMBL/GenBank/DDBJ whole genome shotgun (WGS) entry which is preliminary data.</text>
</comment>
<gene>
    <name evidence="1" type="ORF">RND71_016634</name>
</gene>